<proteinExistence type="predicted"/>
<dbReference type="RefSeq" id="WP_008514642.1">
    <property type="nucleotide sequence ID" value="NZ_ACJM01000002.1"/>
</dbReference>
<comment type="caution">
    <text evidence="1">The sequence shown here is derived from an EMBL/GenBank/DDBJ whole genome shotgun (WGS) entry which is preliminary data.</text>
</comment>
<dbReference type="Proteomes" id="UP000006443">
    <property type="component" value="Unassembled WGS sequence"/>
</dbReference>
<gene>
    <name evidence="1" type="ORF">DealDRAFT_0549</name>
</gene>
<sequence length="122" mass="13874">MQKIVLGQTEFSKSNLVSREAVVNLFESSEDFAGEIESQNIPYVVWHDDKSHIFYMLIPTADGVCKVEFERSEIEGRTGYDFYLSFADGLANTAFDHYKGTQCFFGTEVDFYAKRVNSEKAA</sequence>
<keyword evidence="2" id="KW-1185">Reference proteome</keyword>
<name>C0GD98_DETAL</name>
<accession>C0GD98</accession>
<protein>
    <submittedName>
        <fullName evidence="1">Uncharacterized protein</fullName>
    </submittedName>
</protein>
<evidence type="ECO:0000313" key="2">
    <source>
        <dbReference type="Proteomes" id="UP000006443"/>
    </source>
</evidence>
<reference evidence="1 2" key="1">
    <citation type="submission" date="2009-02" db="EMBL/GenBank/DDBJ databases">
        <title>Sequencing of the draft genome and assembly of Dethiobacter alkaliphilus AHT 1.</title>
        <authorList>
            <consortium name="US DOE Joint Genome Institute (JGI-PGF)"/>
            <person name="Lucas S."/>
            <person name="Copeland A."/>
            <person name="Lapidus A."/>
            <person name="Glavina del Rio T."/>
            <person name="Dalin E."/>
            <person name="Tice H."/>
            <person name="Bruce D."/>
            <person name="Goodwin L."/>
            <person name="Pitluck S."/>
            <person name="Larimer F."/>
            <person name="Land M.L."/>
            <person name="Hauser L."/>
            <person name="Muyzer G."/>
        </authorList>
    </citation>
    <scope>NUCLEOTIDE SEQUENCE [LARGE SCALE GENOMIC DNA]</scope>
    <source>
        <strain evidence="1 2">AHT 1</strain>
    </source>
</reference>
<dbReference type="EMBL" id="ACJM01000002">
    <property type="protein sequence ID" value="EEG78619.1"/>
    <property type="molecule type" value="Genomic_DNA"/>
</dbReference>
<evidence type="ECO:0000313" key="1">
    <source>
        <dbReference type="EMBL" id="EEG78619.1"/>
    </source>
</evidence>
<dbReference type="AlphaFoldDB" id="C0GD98"/>
<organism evidence="1 2">
    <name type="scientific">Dethiobacter alkaliphilus AHT 1</name>
    <dbReference type="NCBI Taxonomy" id="555088"/>
    <lineage>
        <taxon>Bacteria</taxon>
        <taxon>Bacillati</taxon>
        <taxon>Bacillota</taxon>
        <taxon>Dethiobacteria</taxon>
        <taxon>Dethiobacterales</taxon>
        <taxon>Dethiobacteraceae</taxon>
        <taxon>Dethiobacter</taxon>
    </lineage>
</organism>
<dbReference type="STRING" id="555088.DealDRAFT_0549"/>